<name>A0ABX5Z569_SULMU</name>
<dbReference type="Gene3D" id="3.40.50.720">
    <property type="entry name" value="NAD(P)-binding Rossmann-like Domain"/>
    <property type="match status" value="1"/>
</dbReference>
<feature type="domain" description="Methyltransferase FkbM" evidence="2">
    <location>
        <begin position="333"/>
        <end position="492"/>
    </location>
</feature>
<evidence type="ECO:0000313" key="3">
    <source>
        <dbReference type="EMBL" id="QEH07896.1"/>
    </source>
</evidence>
<dbReference type="InterPro" id="IPR029044">
    <property type="entry name" value="Nucleotide-diphossugar_trans"/>
</dbReference>
<evidence type="ECO:0000259" key="2">
    <source>
        <dbReference type="Pfam" id="PF05050"/>
    </source>
</evidence>
<dbReference type="InterPro" id="IPR029063">
    <property type="entry name" value="SAM-dependent_MTases_sf"/>
</dbReference>
<feature type="domain" description="Glycosyltransferase 2-like" evidence="1">
    <location>
        <begin position="10"/>
        <end position="119"/>
    </location>
</feature>
<keyword evidence="3" id="KW-0489">Methyltransferase</keyword>
<keyword evidence="3" id="KW-0808">Transferase</keyword>
<reference evidence="3" key="1">
    <citation type="submission" date="2019-08" db="EMBL/GenBank/DDBJ databases">
        <title>Organohalide respiration in Sulfurospirillum species is regulated by a two-component system as unraveled by comparative genomics, and transcriptomics, and regulator binding studies.</title>
        <authorList>
            <person name="Goris T."/>
            <person name="Esken J."/>
            <person name="Gadkari J."/>
            <person name="Bischler T."/>
            <person name="Foerstner K."/>
            <person name="Sharma C.M."/>
            <person name="Diekert G."/>
            <person name="Schubert T."/>
        </authorList>
    </citation>
    <scope>NUCLEOTIDE SEQUENCE [LARGE SCALE GENOMIC DNA]</scope>
    <source>
        <strain evidence="3">N</strain>
    </source>
</reference>
<dbReference type="CDD" id="cd06433">
    <property type="entry name" value="GT_2_WfgS_like"/>
    <property type="match status" value="1"/>
</dbReference>
<dbReference type="GO" id="GO:0008168">
    <property type="term" value="F:methyltransferase activity"/>
    <property type="evidence" value="ECO:0007669"/>
    <property type="project" value="UniProtKB-KW"/>
</dbReference>
<dbReference type="NCBIfam" id="TIGR01444">
    <property type="entry name" value="fkbM_fam"/>
    <property type="match status" value="1"/>
</dbReference>
<dbReference type="PANTHER" id="PTHR36973:SF4">
    <property type="entry name" value="NODULATION PROTEIN"/>
    <property type="match status" value="1"/>
</dbReference>
<evidence type="ECO:0000259" key="1">
    <source>
        <dbReference type="Pfam" id="PF00535"/>
    </source>
</evidence>
<dbReference type="InterPro" id="IPR001173">
    <property type="entry name" value="Glyco_trans_2-like"/>
</dbReference>
<keyword evidence="4" id="KW-1185">Reference proteome</keyword>
<proteinExistence type="predicted"/>
<gene>
    <name evidence="3" type="ORF">SMN_3147</name>
</gene>
<dbReference type="PANTHER" id="PTHR36973">
    <property type="entry name" value="SLL1456 PROTEIN-RELATED"/>
    <property type="match status" value="1"/>
</dbReference>
<dbReference type="SUPFAM" id="SSF53335">
    <property type="entry name" value="S-adenosyl-L-methionine-dependent methyltransferases"/>
    <property type="match status" value="1"/>
</dbReference>
<dbReference type="Gene3D" id="3.90.550.10">
    <property type="entry name" value="Spore Coat Polysaccharide Biosynthesis Protein SpsA, Chain A"/>
    <property type="match status" value="1"/>
</dbReference>
<organism evidence="3 4">
    <name type="scientific">Sulfurospirillum multivorans</name>
    <name type="common">Dehalospirillum multivorans</name>
    <dbReference type="NCBI Taxonomy" id="66821"/>
    <lineage>
        <taxon>Bacteria</taxon>
        <taxon>Pseudomonadati</taxon>
        <taxon>Campylobacterota</taxon>
        <taxon>Epsilonproteobacteria</taxon>
        <taxon>Campylobacterales</taxon>
        <taxon>Sulfurospirillaceae</taxon>
        <taxon>Sulfurospirillum</taxon>
    </lineage>
</organism>
<dbReference type="EMBL" id="CP042966">
    <property type="protein sequence ID" value="QEH07896.1"/>
    <property type="molecule type" value="Genomic_DNA"/>
</dbReference>
<dbReference type="InterPro" id="IPR053188">
    <property type="entry name" value="FkbM_Methyltransferase"/>
</dbReference>
<dbReference type="InterPro" id="IPR006342">
    <property type="entry name" value="FkbM_mtfrase"/>
</dbReference>
<dbReference type="Proteomes" id="UP000323483">
    <property type="component" value="Chromosome"/>
</dbReference>
<dbReference type="GO" id="GO:0032259">
    <property type="term" value="P:methylation"/>
    <property type="evidence" value="ECO:0007669"/>
    <property type="project" value="UniProtKB-KW"/>
</dbReference>
<accession>A0ABX5Z569</accession>
<evidence type="ECO:0000313" key="4">
    <source>
        <dbReference type="Proteomes" id="UP000323483"/>
    </source>
</evidence>
<dbReference type="Pfam" id="PF05050">
    <property type="entry name" value="Methyltransf_21"/>
    <property type="match status" value="1"/>
</dbReference>
<protein>
    <submittedName>
        <fullName evidence="3">Glycosyltransferase / methyltransferase</fullName>
    </submittedName>
</protein>
<dbReference type="Gene3D" id="3.40.50.150">
    <property type="entry name" value="Vaccinia Virus protein VP39"/>
    <property type="match status" value="1"/>
</dbReference>
<dbReference type="SUPFAM" id="SSF53448">
    <property type="entry name" value="Nucleotide-diphospho-sugar transferases"/>
    <property type="match status" value="1"/>
</dbReference>
<dbReference type="Pfam" id="PF00535">
    <property type="entry name" value="Glycos_transf_2"/>
    <property type="match status" value="1"/>
</dbReference>
<sequence>MLGVNFPKITIVTVTYNAEQYLEQTIQSLLSQDYPNLEYIIIDGGSTDRTVDIIKHYEANLMYWISEPDGGMYHALQKGFEKATGDIMAWLNADDMYHAKALFNIANIFTALPTVQWLTGMNTLFDEQGRTVLVRRPHQRSWYDMFLTPQLHIQQESTFWRRELWEKAGGKVDTSLKYAGDFELWLRFFKHTRLFEVDTLIGGFRVREGQLSRLHQQEYGDECEYALQREREKLSFFDQCHLKTMQKIKLEIQNQGLTKDSIEKKEISIREIAQYPFKIIFDFQKKEFVLQGEIMSQIDELQHRMKTNHKNLGEYLHYLKNDHLFYPEVVVDVGVAFGTGEIYEVFPESTIVLVEPLEECSHYLDAIANRYEDVHIYKVAAAKKSQKLSFFVHPDLVGSSLYQESEGDVTDGECREVDAERLDVLCAEHVTGSRKVFLKIDVQGAELDVLAGYEKLLKNTEVIVLEVSLHPFFKHGPQLHEVIAYMHTKGYVVHGIFGFLHRPLDGALAQVDVAFVKQNGQFRQFSQFATSDQRGLLNQVMCSSKNNHHQFASNYSKIAFQQNFNALIHHIQELGALNASYLIYGHGAVGRTIQALIPDKIVAFIDQKSNELAKEIKKGGVYNPSNLSNIPFDKIIISVLGREEEIEHYLTQTLHVNQEKIIRLSV</sequence>